<dbReference type="Proteomes" id="UP000283077">
    <property type="component" value="Unassembled WGS sequence"/>
</dbReference>
<accession>A0A437R0H4</accession>
<dbReference type="OrthoDB" id="5828847at2"/>
<sequence>MDSSHHSLSQLFDQLGLDSDYSSIEHFISQHRLQGDLALSKASFWTTAQATFLRESYTQDADWVEVIDQLNQRLR</sequence>
<dbReference type="Pfam" id="PF10982">
    <property type="entry name" value="DUF2789"/>
    <property type="match status" value="1"/>
</dbReference>
<dbReference type="EMBL" id="SACS01000005">
    <property type="protein sequence ID" value="RVU40259.1"/>
    <property type="molecule type" value="Genomic_DNA"/>
</dbReference>
<dbReference type="AlphaFoldDB" id="A0A437R0H4"/>
<dbReference type="RefSeq" id="WP_127698246.1">
    <property type="nucleotide sequence ID" value="NZ_SACS01000005.1"/>
</dbReference>
<organism evidence="1 2">
    <name type="scientific">Rheinheimera riviphila</name>
    <dbReference type="NCBI Taxonomy" id="1834037"/>
    <lineage>
        <taxon>Bacteria</taxon>
        <taxon>Pseudomonadati</taxon>
        <taxon>Pseudomonadota</taxon>
        <taxon>Gammaproteobacteria</taxon>
        <taxon>Chromatiales</taxon>
        <taxon>Chromatiaceae</taxon>
        <taxon>Rheinheimera</taxon>
    </lineage>
</organism>
<dbReference type="InterPro" id="IPR021250">
    <property type="entry name" value="DUF2789"/>
</dbReference>
<dbReference type="Gene3D" id="1.10.10.1130">
    <property type="entry name" value="Uncharacterised protein PF10982, DUF2789"/>
    <property type="match status" value="1"/>
</dbReference>
<proteinExistence type="predicted"/>
<dbReference type="InterPro" id="IPR038086">
    <property type="entry name" value="DUF2789_sf"/>
</dbReference>
<name>A0A437R0H4_9GAMM</name>
<protein>
    <submittedName>
        <fullName evidence="1">DUF2789 domain-containing protein</fullName>
    </submittedName>
</protein>
<evidence type="ECO:0000313" key="1">
    <source>
        <dbReference type="EMBL" id="RVU40259.1"/>
    </source>
</evidence>
<gene>
    <name evidence="1" type="ORF">EOE67_06600</name>
</gene>
<evidence type="ECO:0000313" key="2">
    <source>
        <dbReference type="Proteomes" id="UP000283077"/>
    </source>
</evidence>
<reference evidence="1 2" key="1">
    <citation type="submission" date="2019-01" db="EMBL/GenBank/DDBJ databases">
        <authorList>
            <person name="Chen W.-M."/>
        </authorList>
    </citation>
    <scope>NUCLEOTIDE SEQUENCE [LARGE SCALE GENOMIC DNA]</scope>
    <source>
        <strain evidence="1 2">KYPC3</strain>
    </source>
</reference>
<comment type="caution">
    <text evidence="1">The sequence shown here is derived from an EMBL/GenBank/DDBJ whole genome shotgun (WGS) entry which is preliminary data.</text>
</comment>
<keyword evidence="2" id="KW-1185">Reference proteome</keyword>